<dbReference type="Gene3D" id="3.40.50.2300">
    <property type="match status" value="1"/>
</dbReference>
<dbReference type="Proteomes" id="UP000238565">
    <property type="component" value="Unassembled WGS sequence"/>
</dbReference>
<accession>A0A2S7I8B6</accession>
<organism evidence="1 2">
    <name type="scientific">Cloacibacterium normanense</name>
    <dbReference type="NCBI Taxonomy" id="237258"/>
    <lineage>
        <taxon>Bacteria</taxon>
        <taxon>Pseudomonadati</taxon>
        <taxon>Bacteroidota</taxon>
        <taxon>Flavobacteriia</taxon>
        <taxon>Flavobacteriales</taxon>
        <taxon>Weeksellaceae</taxon>
    </lineage>
</organism>
<gene>
    <name evidence="1" type="ORF">C3729_01825</name>
</gene>
<dbReference type="AlphaFoldDB" id="A0A2S7I8B6"/>
<dbReference type="EMBL" id="PTPZ01000001">
    <property type="protein sequence ID" value="PPZ92769.1"/>
    <property type="molecule type" value="Genomic_DNA"/>
</dbReference>
<protein>
    <submittedName>
        <fullName evidence="1">Uncharacterized protein</fullName>
    </submittedName>
</protein>
<dbReference type="RefSeq" id="WP_104792567.1">
    <property type="nucleotide sequence ID" value="NZ_PTPZ01000001.1"/>
</dbReference>
<reference evidence="1 2" key="1">
    <citation type="submission" date="2018-02" db="EMBL/GenBank/DDBJ databases">
        <title>Draft genome sequence of bacterial isolates from marine environment.</title>
        <authorList>
            <person name="Singh S.K."/>
            <person name="Hill R."/>
            <person name="Major S."/>
            <person name="Cai H."/>
            <person name="Li Y."/>
        </authorList>
    </citation>
    <scope>NUCLEOTIDE SEQUENCE [LARGE SCALE GENOMIC DNA]</scope>
    <source>
        <strain evidence="1 2">IMET F</strain>
    </source>
</reference>
<sequence>MEDIFYNILWIDDEHETLTGTKGRAKRNGINLIPFKSLNSGMDELERNYPFYDGVLLDAKFFENEDDVQGTEDTYNVHRAKERLLQIKKKFEVFVLTGQAEAYEDKTFKKAFTNVYKKGSDEEIDRLFSDIRTAAAKQEDTQIRHNYKRVFDVCTEKYIGEFAGQDILNLLKVNDDTNIDNYFNAIRKVVEDLFIAFNKFNLLPSEFVTPSVALNQTSIFLAGQDQYENTDAVYKQHKHLQETHLPKQIASYLRSILSITQAGSHRSEIDNYVKTIRTTYLLKSISFQLLDVLIWFKMYVDSNPKKENWVKVETETEEAKHNEVYICGKVININPHKGFAFFKPDEGGDNIFIPPHLVTNHSLIEELPVQVEIEEYTPNGTNLLKNRVKCIKNLID</sequence>
<proteinExistence type="predicted"/>
<name>A0A2S7I8B6_9FLAO</name>
<evidence type="ECO:0000313" key="1">
    <source>
        <dbReference type="EMBL" id="PPZ92769.1"/>
    </source>
</evidence>
<evidence type="ECO:0000313" key="2">
    <source>
        <dbReference type="Proteomes" id="UP000238565"/>
    </source>
</evidence>
<comment type="caution">
    <text evidence="1">The sequence shown here is derived from an EMBL/GenBank/DDBJ whole genome shotgun (WGS) entry which is preliminary data.</text>
</comment>